<keyword evidence="5 10" id="KW-0592">Phosphate transport</keyword>
<feature type="transmembrane region" description="Helical" evidence="9">
    <location>
        <begin position="171"/>
        <end position="197"/>
    </location>
</feature>
<keyword evidence="13" id="KW-1185">Reference proteome</keyword>
<keyword evidence="4" id="KW-1003">Cell membrane</keyword>
<dbReference type="EMBL" id="BAABBP010000008">
    <property type="protein sequence ID" value="GAA3991048.1"/>
    <property type="molecule type" value="Genomic_DNA"/>
</dbReference>
<dbReference type="PANTHER" id="PTHR30425:SF1">
    <property type="entry name" value="PHOSPHATE TRANSPORT SYSTEM PERMEASE PROTEIN PSTC"/>
    <property type="match status" value="1"/>
</dbReference>
<feature type="domain" description="ABC transmembrane type-1" evidence="11">
    <location>
        <begin position="90"/>
        <end position="320"/>
    </location>
</feature>
<dbReference type="Pfam" id="PF00528">
    <property type="entry name" value="BPD_transp_1"/>
    <property type="match status" value="1"/>
</dbReference>
<proteinExistence type="inferred from homology"/>
<dbReference type="PROSITE" id="PS50928">
    <property type="entry name" value="ABC_TM1"/>
    <property type="match status" value="1"/>
</dbReference>
<evidence type="ECO:0000256" key="3">
    <source>
        <dbReference type="ARBA" id="ARBA00022448"/>
    </source>
</evidence>
<organism evidence="12 13">
    <name type="scientific">Comamonas faecalis</name>
    <dbReference type="NCBI Taxonomy" id="1387849"/>
    <lineage>
        <taxon>Bacteria</taxon>
        <taxon>Pseudomonadati</taxon>
        <taxon>Pseudomonadota</taxon>
        <taxon>Betaproteobacteria</taxon>
        <taxon>Burkholderiales</taxon>
        <taxon>Comamonadaceae</taxon>
        <taxon>Comamonas</taxon>
    </lineage>
</organism>
<dbReference type="SUPFAM" id="SSF161098">
    <property type="entry name" value="MetI-like"/>
    <property type="match status" value="1"/>
</dbReference>
<evidence type="ECO:0000256" key="8">
    <source>
        <dbReference type="ARBA" id="ARBA00023136"/>
    </source>
</evidence>
<feature type="transmembrane region" description="Helical" evidence="9">
    <location>
        <begin position="127"/>
        <end position="151"/>
    </location>
</feature>
<accession>A0ABP7R1B3</accession>
<dbReference type="Gene3D" id="1.10.3720.10">
    <property type="entry name" value="MetI-like"/>
    <property type="match status" value="1"/>
</dbReference>
<reference evidence="13" key="1">
    <citation type="journal article" date="2019" name="Int. J. Syst. Evol. Microbiol.">
        <title>The Global Catalogue of Microorganisms (GCM) 10K type strain sequencing project: providing services to taxonomists for standard genome sequencing and annotation.</title>
        <authorList>
            <consortium name="The Broad Institute Genomics Platform"/>
            <consortium name="The Broad Institute Genome Sequencing Center for Infectious Disease"/>
            <person name="Wu L."/>
            <person name="Ma J."/>
        </authorList>
    </citation>
    <scope>NUCLEOTIDE SEQUENCE [LARGE SCALE GENOMIC DNA]</scope>
    <source>
        <strain evidence="13">JCM 17561</strain>
    </source>
</reference>
<dbReference type="NCBIfam" id="NF008435">
    <property type="entry name" value="PRK11275.1"/>
    <property type="match status" value="1"/>
</dbReference>
<feature type="transmembrane region" description="Helical" evidence="9">
    <location>
        <begin position="41"/>
        <end position="64"/>
    </location>
</feature>
<feature type="transmembrane region" description="Helical" evidence="9">
    <location>
        <begin position="242"/>
        <end position="264"/>
    </location>
</feature>
<dbReference type="CDD" id="cd06261">
    <property type="entry name" value="TM_PBP2"/>
    <property type="match status" value="1"/>
</dbReference>
<dbReference type="Proteomes" id="UP001501627">
    <property type="component" value="Unassembled WGS sequence"/>
</dbReference>
<dbReference type="InterPro" id="IPR011864">
    <property type="entry name" value="Phosphate_PstC"/>
</dbReference>
<feature type="transmembrane region" description="Helical" evidence="9">
    <location>
        <begin position="84"/>
        <end position="115"/>
    </location>
</feature>
<name>A0ABP7R1B3_9BURK</name>
<dbReference type="NCBIfam" id="TIGR02138">
    <property type="entry name" value="phosphate_pstC"/>
    <property type="match status" value="1"/>
</dbReference>
<sequence length="335" mass="35205">MPTSLTSAAPPLVQSGGPPGRSPWLPAHWADRLFAALAHGAALLTLALLAGVLVSLVIGAWPSIRHYGLGFLTSTAWDPVQNDYGGLVMIYGTLMTSAIALLIAVPVSFGIALFLTELSPAWLKRPLGTAIELLAAVPSIVYGMWGLMVFGPLLATWVQQPLQALFKGVPYLGALVSGPPVGIGILSAGIILAIMIIPFIASVMRDVFEVTPALLKESAYGLGATTWEVVWKVVLPYTKTGVLGGVMLGLGRALGETMAVTFVIGNMNQLNSLSVFEAANSITSALANEFAEAGEGLHQASLIYLGLVLFFITFVVLALSKLLLSRLQKGEGERA</sequence>
<evidence type="ECO:0000256" key="2">
    <source>
        <dbReference type="ARBA" id="ARBA00007069"/>
    </source>
</evidence>
<comment type="similarity">
    <text evidence="2 10">Belongs to the binding-protein-dependent transport system permease family. CysTW subfamily.</text>
</comment>
<keyword evidence="3 9" id="KW-0813">Transport</keyword>
<evidence type="ECO:0000256" key="4">
    <source>
        <dbReference type="ARBA" id="ARBA00022475"/>
    </source>
</evidence>
<dbReference type="PANTHER" id="PTHR30425">
    <property type="entry name" value="PHOSPHATE TRANSPORT SYSTEM PERMEASE PROTEIN PST"/>
    <property type="match status" value="1"/>
</dbReference>
<evidence type="ECO:0000259" key="11">
    <source>
        <dbReference type="PROSITE" id="PS50928"/>
    </source>
</evidence>
<comment type="function">
    <text evidence="10">Part of the binding-protein-dependent transport system for phosphate; probably responsible for the translocation of the substrate across the membrane.</text>
</comment>
<keyword evidence="10" id="KW-0997">Cell inner membrane</keyword>
<comment type="subcellular location">
    <subcellularLocation>
        <location evidence="10">Cell inner membrane</location>
        <topology evidence="10">Multi-pass membrane protein</topology>
    </subcellularLocation>
    <subcellularLocation>
        <location evidence="1 9">Cell membrane</location>
        <topology evidence="1 9">Multi-pass membrane protein</topology>
    </subcellularLocation>
</comment>
<evidence type="ECO:0000256" key="6">
    <source>
        <dbReference type="ARBA" id="ARBA00022692"/>
    </source>
</evidence>
<comment type="caution">
    <text evidence="12">The sequence shown here is derived from an EMBL/GenBank/DDBJ whole genome shotgun (WGS) entry which is preliminary data.</text>
</comment>
<protein>
    <recommendedName>
        <fullName evidence="10">Phosphate transport system permease protein</fullName>
    </recommendedName>
</protein>
<evidence type="ECO:0000313" key="12">
    <source>
        <dbReference type="EMBL" id="GAA3991048.1"/>
    </source>
</evidence>
<feature type="transmembrane region" description="Helical" evidence="9">
    <location>
        <begin position="302"/>
        <end position="324"/>
    </location>
</feature>
<evidence type="ECO:0000256" key="5">
    <source>
        <dbReference type="ARBA" id="ARBA00022592"/>
    </source>
</evidence>
<keyword evidence="8 9" id="KW-0472">Membrane</keyword>
<evidence type="ECO:0000256" key="9">
    <source>
        <dbReference type="RuleBase" id="RU363032"/>
    </source>
</evidence>
<evidence type="ECO:0000256" key="7">
    <source>
        <dbReference type="ARBA" id="ARBA00022989"/>
    </source>
</evidence>
<evidence type="ECO:0000313" key="13">
    <source>
        <dbReference type="Proteomes" id="UP001501627"/>
    </source>
</evidence>
<keyword evidence="6 9" id="KW-0812">Transmembrane</keyword>
<evidence type="ECO:0000256" key="1">
    <source>
        <dbReference type="ARBA" id="ARBA00004651"/>
    </source>
</evidence>
<dbReference type="InterPro" id="IPR000515">
    <property type="entry name" value="MetI-like"/>
</dbReference>
<keyword evidence="7 9" id="KW-1133">Transmembrane helix</keyword>
<gene>
    <name evidence="12" type="primary">pstC</name>
    <name evidence="12" type="ORF">GCM10022279_12720</name>
</gene>
<dbReference type="InterPro" id="IPR051124">
    <property type="entry name" value="Phosphate_Transport_Permease"/>
</dbReference>
<dbReference type="InterPro" id="IPR035906">
    <property type="entry name" value="MetI-like_sf"/>
</dbReference>
<evidence type="ECO:0000256" key="10">
    <source>
        <dbReference type="RuleBase" id="RU363054"/>
    </source>
</evidence>